<feature type="domain" description="Type II secretion system protein GspF" evidence="7">
    <location>
        <begin position="103"/>
        <end position="226"/>
    </location>
</feature>
<evidence type="ECO:0000256" key="6">
    <source>
        <dbReference type="SAM" id="Phobius"/>
    </source>
</evidence>
<accession>A0A4R2RAW6</accession>
<dbReference type="OrthoDB" id="3712305at2"/>
<evidence type="ECO:0000313" key="9">
    <source>
        <dbReference type="Proteomes" id="UP000294911"/>
    </source>
</evidence>
<dbReference type="PANTHER" id="PTHR35007:SF4">
    <property type="entry name" value="CONSERVED TRANSMEMBRANE PROTEIN-RELATED"/>
    <property type="match status" value="1"/>
</dbReference>
<dbReference type="EMBL" id="SLXQ01000001">
    <property type="protein sequence ID" value="TCP56851.1"/>
    <property type="molecule type" value="Genomic_DNA"/>
</dbReference>
<feature type="transmembrane region" description="Helical" evidence="6">
    <location>
        <begin position="215"/>
        <end position="233"/>
    </location>
</feature>
<dbReference type="InterPro" id="IPR018076">
    <property type="entry name" value="T2SS_GspF_dom"/>
</dbReference>
<keyword evidence="4 6" id="KW-1133">Transmembrane helix</keyword>
<evidence type="ECO:0000256" key="1">
    <source>
        <dbReference type="ARBA" id="ARBA00004651"/>
    </source>
</evidence>
<feature type="transmembrane region" description="Helical" evidence="6">
    <location>
        <begin position="245"/>
        <end position="265"/>
    </location>
</feature>
<comment type="caution">
    <text evidence="8">The sequence shown here is derived from an EMBL/GenBank/DDBJ whole genome shotgun (WGS) entry which is preliminary data.</text>
</comment>
<dbReference type="RefSeq" id="WP_132875401.1">
    <property type="nucleotide sequence ID" value="NZ_SLXQ01000001.1"/>
</dbReference>
<organism evidence="8 9">
    <name type="scientific">Tamaricihabitans halophyticus</name>
    <dbReference type="NCBI Taxonomy" id="1262583"/>
    <lineage>
        <taxon>Bacteria</taxon>
        <taxon>Bacillati</taxon>
        <taxon>Actinomycetota</taxon>
        <taxon>Actinomycetes</taxon>
        <taxon>Pseudonocardiales</taxon>
        <taxon>Pseudonocardiaceae</taxon>
        <taxon>Tamaricihabitans</taxon>
    </lineage>
</organism>
<dbReference type="PANTHER" id="PTHR35007">
    <property type="entry name" value="INTEGRAL MEMBRANE PROTEIN-RELATED"/>
    <property type="match status" value="1"/>
</dbReference>
<keyword evidence="3 6" id="KW-0812">Transmembrane</keyword>
<proteinExistence type="predicted"/>
<evidence type="ECO:0000259" key="7">
    <source>
        <dbReference type="Pfam" id="PF00482"/>
    </source>
</evidence>
<evidence type="ECO:0000256" key="3">
    <source>
        <dbReference type="ARBA" id="ARBA00022692"/>
    </source>
</evidence>
<feature type="transmembrane region" description="Helical" evidence="6">
    <location>
        <begin position="47"/>
        <end position="77"/>
    </location>
</feature>
<protein>
    <submittedName>
        <fullName evidence="8">Tight adherence protein B</fullName>
    </submittedName>
</protein>
<dbReference type="Proteomes" id="UP000294911">
    <property type="component" value="Unassembled WGS sequence"/>
</dbReference>
<evidence type="ECO:0000256" key="2">
    <source>
        <dbReference type="ARBA" id="ARBA00022475"/>
    </source>
</evidence>
<keyword evidence="2" id="KW-1003">Cell membrane</keyword>
<gene>
    <name evidence="8" type="ORF">EV191_101798</name>
</gene>
<reference evidence="8 9" key="1">
    <citation type="submission" date="2019-03" db="EMBL/GenBank/DDBJ databases">
        <title>Genomic Encyclopedia of Type Strains, Phase IV (KMG-IV): sequencing the most valuable type-strain genomes for metagenomic binning, comparative biology and taxonomic classification.</title>
        <authorList>
            <person name="Goeker M."/>
        </authorList>
    </citation>
    <scope>NUCLEOTIDE SEQUENCE [LARGE SCALE GENOMIC DNA]</scope>
    <source>
        <strain evidence="8 9">DSM 45765</strain>
    </source>
</reference>
<evidence type="ECO:0000256" key="5">
    <source>
        <dbReference type="ARBA" id="ARBA00023136"/>
    </source>
</evidence>
<keyword evidence="9" id="KW-1185">Reference proteome</keyword>
<dbReference type="GO" id="GO:0005886">
    <property type="term" value="C:plasma membrane"/>
    <property type="evidence" value="ECO:0007669"/>
    <property type="project" value="UniProtKB-SubCell"/>
</dbReference>
<evidence type="ECO:0000256" key="4">
    <source>
        <dbReference type="ARBA" id="ARBA00022989"/>
    </source>
</evidence>
<sequence length="274" mass="27700">MLTSSLSIAGLALLGWPGPPARARLRNLTGGTSRIRGGAMFALVRKGYPVSSVVAACLVGWLLLGPGGGLAAAFAAATGNHRWRTRRKLRATLAAQEGMAEAIRALALELRAGAHPAQAAASVAVDAHPPAARTMRTIAGTAGLGGDVGVALGQVGSPDAGLAAAHEQLAHAWRLVRAHGLPLAEVVSAVRVCLDQQAKFSGKVHAQLAGPRTSALILAGLPALGVLLGEAMGAEPMAVLLTNPVGQVLLAVGVALACAGVLWSARLTERLVRS</sequence>
<evidence type="ECO:0000313" key="8">
    <source>
        <dbReference type="EMBL" id="TCP56851.1"/>
    </source>
</evidence>
<comment type="subcellular location">
    <subcellularLocation>
        <location evidence="1">Cell membrane</location>
        <topology evidence="1">Multi-pass membrane protein</topology>
    </subcellularLocation>
</comment>
<keyword evidence="5 6" id="KW-0472">Membrane</keyword>
<dbReference type="AlphaFoldDB" id="A0A4R2RAW6"/>
<name>A0A4R2RAW6_9PSEU</name>
<dbReference type="Pfam" id="PF00482">
    <property type="entry name" value="T2SSF"/>
    <property type="match status" value="1"/>
</dbReference>